<dbReference type="PROSITE" id="PS50893">
    <property type="entry name" value="ABC_TRANSPORTER_2"/>
    <property type="match status" value="1"/>
</dbReference>
<dbReference type="Gene3D" id="3.40.50.300">
    <property type="entry name" value="P-loop containing nucleotide triphosphate hydrolases"/>
    <property type="match status" value="1"/>
</dbReference>
<gene>
    <name evidence="2" type="ORF">B5G02_09055</name>
</gene>
<proteinExistence type="predicted"/>
<name>A0A1Y3XR55_9ACTN</name>
<accession>A0A1Y3XR55</accession>
<dbReference type="SUPFAM" id="SSF52540">
    <property type="entry name" value="P-loop containing nucleoside triphosphate hydrolases"/>
    <property type="match status" value="1"/>
</dbReference>
<dbReference type="EMBL" id="NFIE01000023">
    <property type="protein sequence ID" value="OUN85787.1"/>
    <property type="molecule type" value="Genomic_DNA"/>
</dbReference>
<reference evidence="3" key="1">
    <citation type="submission" date="2017-04" db="EMBL/GenBank/DDBJ databases">
        <title>Function of individual gut microbiota members based on whole genome sequencing of pure cultures obtained from chicken caecum.</title>
        <authorList>
            <person name="Medvecky M."/>
            <person name="Cejkova D."/>
            <person name="Polansky O."/>
            <person name="Karasova D."/>
            <person name="Kubasova T."/>
            <person name="Cizek A."/>
            <person name="Rychlik I."/>
        </authorList>
    </citation>
    <scope>NUCLEOTIDE SEQUENCE [LARGE SCALE GENOMIC DNA]</scope>
    <source>
        <strain evidence="3">An5</strain>
    </source>
</reference>
<organism evidence="2 3">
    <name type="scientific">[Collinsella] massiliensis</name>
    <dbReference type="NCBI Taxonomy" id="1232426"/>
    <lineage>
        <taxon>Bacteria</taxon>
        <taxon>Bacillati</taxon>
        <taxon>Actinomycetota</taxon>
        <taxon>Coriobacteriia</taxon>
        <taxon>Coriobacteriales</taxon>
        <taxon>Coriobacteriaceae</taxon>
        <taxon>Enorma</taxon>
    </lineage>
</organism>
<dbReference type="InterPro" id="IPR027417">
    <property type="entry name" value="P-loop_NTPase"/>
</dbReference>
<dbReference type="RefSeq" id="WP_094335982.1">
    <property type="nucleotide sequence ID" value="NZ_NFIE01000023.1"/>
</dbReference>
<evidence type="ECO:0000259" key="1">
    <source>
        <dbReference type="PROSITE" id="PS50893"/>
    </source>
</evidence>
<comment type="caution">
    <text evidence="2">The sequence shown here is derived from an EMBL/GenBank/DDBJ whole genome shotgun (WGS) entry which is preliminary data.</text>
</comment>
<dbReference type="GO" id="GO:0016887">
    <property type="term" value="F:ATP hydrolysis activity"/>
    <property type="evidence" value="ECO:0007669"/>
    <property type="project" value="InterPro"/>
</dbReference>
<protein>
    <recommendedName>
        <fullName evidence="1">ABC transporter domain-containing protein</fullName>
    </recommendedName>
</protein>
<dbReference type="OrthoDB" id="3196755at2"/>
<dbReference type="InterPro" id="IPR003439">
    <property type="entry name" value="ABC_transporter-like_ATP-bd"/>
</dbReference>
<keyword evidence="3" id="KW-1185">Reference proteome</keyword>
<feature type="domain" description="ABC transporter" evidence="1">
    <location>
        <begin position="9"/>
        <end position="244"/>
    </location>
</feature>
<dbReference type="AlphaFoldDB" id="A0A1Y3XR55"/>
<sequence>MAQDDGIVVRAHDISYVRHTYRSFEFASFEARAGEVLALLSSTHEAARDALLAVAGLVRPTSGSLEVLGAALPARGGLRASGAVPVQAGLGVFERVAPVEEGLTVEGLATREARLHHADPDVLSLLAAVGAATHAGDPARRLGPEPRARLSAALALAAGARLALIDLTDAFVNGLSAESACALMADLRRYAAGHGVAVIVATGEVACARAADAAYALDFDAAEELGASGAHKAAGHADGAAGITDTRDGMVA</sequence>
<dbReference type="GO" id="GO:0005524">
    <property type="term" value="F:ATP binding"/>
    <property type="evidence" value="ECO:0007669"/>
    <property type="project" value="InterPro"/>
</dbReference>
<evidence type="ECO:0000313" key="3">
    <source>
        <dbReference type="Proteomes" id="UP000195781"/>
    </source>
</evidence>
<dbReference type="Proteomes" id="UP000195781">
    <property type="component" value="Unassembled WGS sequence"/>
</dbReference>
<evidence type="ECO:0000313" key="2">
    <source>
        <dbReference type="EMBL" id="OUN85787.1"/>
    </source>
</evidence>